<keyword evidence="13 17" id="KW-0560">Oxidoreductase</keyword>
<dbReference type="EMBL" id="JACGWU010000008">
    <property type="protein sequence ID" value="MBA8829904.1"/>
    <property type="molecule type" value="Genomic_DNA"/>
</dbReference>
<dbReference type="PANTHER" id="PTHR21071:SF4">
    <property type="entry name" value="UDP-N-ACETYLENOLPYRUVOYLGLUCOSAMINE REDUCTASE"/>
    <property type="match status" value="1"/>
</dbReference>
<comment type="function">
    <text evidence="2 17">Cell wall formation.</text>
</comment>
<comment type="pathway">
    <text evidence="4 17">Cell wall biogenesis; peptidoglycan biosynthesis.</text>
</comment>
<dbReference type="InterPro" id="IPR006094">
    <property type="entry name" value="Oxid_FAD_bind_N"/>
</dbReference>
<keyword evidence="8 17" id="KW-0285">Flavoprotein</keyword>
<comment type="catalytic activity">
    <reaction evidence="16 17">
        <text>UDP-N-acetyl-alpha-D-muramate + NADP(+) = UDP-N-acetyl-3-O-(1-carboxyvinyl)-alpha-D-glucosamine + NADPH + H(+)</text>
        <dbReference type="Rhea" id="RHEA:12248"/>
        <dbReference type="ChEBI" id="CHEBI:15378"/>
        <dbReference type="ChEBI" id="CHEBI:57783"/>
        <dbReference type="ChEBI" id="CHEBI:58349"/>
        <dbReference type="ChEBI" id="CHEBI:68483"/>
        <dbReference type="ChEBI" id="CHEBI:70757"/>
        <dbReference type="EC" id="1.3.1.98"/>
    </reaction>
</comment>
<dbReference type="NCBIfam" id="NF010478">
    <property type="entry name" value="PRK13903.1"/>
    <property type="match status" value="1"/>
</dbReference>
<evidence type="ECO:0000256" key="5">
    <source>
        <dbReference type="ARBA" id="ARBA00010485"/>
    </source>
</evidence>
<keyword evidence="15 17" id="KW-0961">Cell wall biogenesis/degradation</keyword>
<dbReference type="InterPro" id="IPR016167">
    <property type="entry name" value="FAD-bd_PCMH_sub1"/>
</dbReference>
<feature type="active site" description="Proton donor" evidence="17">
    <location>
        <position position="269"/>
    </location>
</feature>
<feature type="domain" description="FAD-binding PCMH-type" evidence="18">
    <location>
        <begin position="16"/>
        <end position="204"/>
    </location>
</feature>
<keyword evidence="14 17" id="KW-0131">Cell cycle</keyword>
<evidence type="ECO:0000256" key="3">
    <source>
        <dbReference type="ARBA" id="ARBA00004496"/>
    </source>
</evidence>
<keyword evidence="20" id="KW-1185">Reference proteome</keyword>
<evidence type="ECO:0000256" key="16">
    <source>
        <dbReference type="ARBA" id="ARBA00048914"/>
    </source>
</evidence>
<dbReference type="EC" id="1.3.1.98" evidence="17"/>
<dbReference type="SUPFAM" id="SSF56194">
    <property type="entry name" value="Uridine diphospho-N-Acetylenolpyruvylglucosamine reductase, MurB, C-terminal domain"/>
    <property type="match status" value="1"/>
</dbReference>
<gene>
    <name evidence="17" type="primary">murB</name>
    <name evidence="19" type="ORF">FB555_002030</name>
</gene>
<feature type="active site" evidence="17">
    <location>
        <position position="388"/>
    </location>
</feature>
<dbReference type="Proteomes" id="UP000524237">
    <property type="component" value="Unassembled WGS sequence"/>
</dbReference>
<reference evidence="19 20" key="1">
    <citation type="submission" date="2020-07" db="EMBL/GenBank/DDBJ databases">
        <title>Sequencing the genomes of 1000 actinobacteria strains.</title>
        <authorList>
            <person name="Klenk H.-P."/>
        </authorList>
    </citation>
    <scope>NUCLEOTIDE SEQUENCE [LARGE SCALE GENOMIC DNA]</scope>
    <source>
        <strain evidence="19 20">DSM 23737</strain>
    </source>
</reference>
<dbReference type="PANTHER" id="PTHR21071">
    <property type="entry name" value="UDP-N-ACETYLENOLPYRUVOYLGLUCOSAMINE REDUCTASE"/>
    <property type="match status" value="1"/>
</dbReference>
<proteinExistence type="inferred from homology"/>
<evidence type="ECO:0000256" key="9">
    <source>
        <dbReference type="ARBA" id="ARBA00022827"/>
    </source>
</evidence>
<organism evidence="19 20">
    <name type="scientific">Alpinimonas psychrophila</name>
    <dbReference type="NCBI Taxonomy" id="748908"/>
    <lineage>
        <taxon>Bacteria</taxon>
        <taxon>Bacillati</taxon>
        <taxon>Actinomycetota</taxon>
        <taxon>Actinomycetes</taxon>
        <taxon>Micrococcales</taxon>
        <taxon>Microbacteriaceae</taxon>
        <taxon>Alpinimonas</taxon>
    </lineage>
</organism>
<name>A0A7W3JVB8_9MICO</name>
<evidence type="ECO:0000256" key="10">
    <source>
        <dbReference type="ARBA" id="ARBA00022857"/>
    </source>
</evidence>
<dbReference type="InterPro" id="IPR003170">
    <property type="entry name" value="MurB"/>
</dbReference>
<dbReference type="GO" id="GO:0051301">
    <property type="term" value="P:cell division"/>
    <property type="evidence" value="ECO:0007669"/>
    <property type="project" value="UniProtKB-KW"/>
</dbReference>
<keyword evidence="11 17" id="KW-0133">Cell shape</keyword>
<keyword evidence="10 17" id="KW-0521">NADP</keyword>
<evidence type="ECO:0000313" key="20">
    <source>
        <dbReference type="Proteomes" id="UP000524237"/>
    </source>
</evidence>
<keyword evidence="9 17" id="KW-0274">FAD</keyword>
<sequence length="396" mass="40977">MTSSPRTFADLTTIRVGGAPRELHEATTPEQLVETSLDVWASNEPWLLLGGGSNTIVADEGFDGTVILISTRGISETSTSYIVPEGCAASGPDAPTSHAGSIIIRVQAGEPWDAVVSFAVTHGLAGIEALSGIPGSTGATPVQNIGAYGQEVADVIVSVEFLDYLTGEVESIPAAELGFAYRDSIFKRGRLGVVLSVDFALTPSWRSDAVSDATALSLPIAYPQLADALGVAVGDRAELSRVREAVLALRASKGMLLDPSDTDTIGVGSFFVNPIVTESFARTLPADAPRYPVAAPIAQRVTPLDGSSPMLFPGLEGPALVKLSAAWLIEAAGVKKGFGVPGSGAAISSKHTLAITNRGGATSDDIAGLAHYVQALVQSHFGLILRPEPNLIGLEI</sequence>
<comment type="caution">
    <text evidence="19">The sequence shown here is derived from an EMBL/GenBank/DDBJ whole genome shotgun (WGS) entry which is preliminary data.</text>
</comment>
<dbReference type="GO" id="GO:0008762">
    <property type="term" value="F:UDP-N-acetylmuramate dehydrogenase activity"/>
    <property type="evidence" value="ECO:0007669"/>
    <property type="project" value="UniProtKB-UniRule"/>
</dbReference>
<evidence type="ECO:0000313" key="19">
    <source>
        <dbReference type="EMBL" id="MBA8829904.1"/>
    </source>
</evidence>
<evidence type="ECO:0000259" key="18">
    <source>
        <dbReference type="PROSITE" id="PS51387"/>
    </source>
</evidence>
<dbReference type="SUPFAM" id="SSF56176">
    <property type="entry name" value="FAD-binding/transporter-associated domain-like"/>
    <property type="match status" value="1"/>
</dbReference>
<keyword evidence="6 17" id="KW-0963">Cytoplasm</keyword>
<dbReference type="GO" id="GO:0071949">
    <property type="term" value="F:FAD binding"/>
    <property type="evidence" value="ECO:0007669"/>
    <property type="project" value="InterPro"/>
</dbReference>
<comment type="cofactor">
    <cofactor evidence="1 17">
        <name>FAD</name>
        <dbReference type="ChEBI" id="CHEBI:57692"/>
    </cofactor>
</comment>
<dbReference type="Gene3D" id="3.30.43.10">
    <property type="entry name" value="Uridine Diphospho-n-acetylenolpyruvylglucosamine Reductase, domain 2"/>
    <property type="match status" value="1"/>
</dbReference>
<dbReference type="Gene3D" id="3.30.465.10">
    <property type="match status" value="1"/>
</dbReference>
<comment type="similarity">
    <text evidence="5 17">Belongs to the MurB family.</text>
</comment>
<dbReference type="AlphaFoldDB" id="A0A7W3JVB8"/>
<accession>A0A7W3JVB8</accession>
<dbReference type="RefSeq" id="WP_182485319.1">
    <property type="nucleotide sequence ID" value="NZ_JACGWU010000008.1"/>
</dbReference>
<dbReference type="GO" id="GO:0005829">
    <property type="term" value="C:cytosol"/>
    <property type="evidence" value="ECO:0007669"/>
    <property type="project" value="TreeGrafter"/>
</dbReference>
<evidence type="ECO:0000256" key="12">
    <source>
        <dbReference type="ARBA" id="ARBA00022984"/>
    </source>
</evidence>
<evidence type="ECO:0000256" key="7">
    <source>
        <dbReference type="ARBA" id="ARBA00022618"/>
    </source>
</evidence>
<dbReference type="PROSITE" id="PS51387">
    <property type="entry name" value="FAD_PCMH"/>
    <property type="match status" value="1"/>
</dbReference>
<protein>
    <recommendedName>
        <fullName evidence="17">UDP-N-acetylenolpyruvoylglucosamine reductase</fullName>
        <ecNumber evidence="17">1.3.1.98</ecNumber>
    </recommendedName>
    <alternativeName>
        <fullName evidence="17">UDP-N-acetylmuramate dehydrogenase</fullName>
    </alternativeName>
</protein>
<evidence type="ECO:0000256" key="11">
    <source>
        <dbReference type="ARBA" id="ARBA00022960"/>
    </source>
</evidence>
<evidence type="ECO:0000256" key="8">
    <source>
        <dbReference type="ARBA" id="ARBA00022630"/>
    </source>
</evidence>
<feature type="active site" evidence="17">
    <location>
        <position position="182"/>
    </location>
</feature>
<evidence type="ECO:0000256" key="17">
    <source>
        <dbReference type="HAMAP-Rule" id="MF_00037"/>
    </source>
</evidence>
<dbReference type="Gene3D" id="3.90.78.10">
    <property type="entry name" value="UDP-N-acetylenolpyruvoylglucosamine reductase, C-terminal domain"/>
    <property type="match status" value="1"/>
</dbReference>
<dbReference type="GO" id="GO:0071555">
    <property type="term" value="P:cell wall organization"/>
    <property type="evidence" value="ECO:0007669"/>
    <property type="project" value="UniProtKB-KW"/>
</dbReference>
<evidence type="ECO:0000256" key="1">
    <source>
        <dbReference type="ARBA" id="ARBA00001974"/>
    </source>
</evidence>
<dbReference type="InterPro" id="IPR036635">
    <property type="entry name" value="MurB_C_sf"/>
</dbReference>
<dbReference type="InterPro" id="IPR036318">
    <property type="entry name" value="FAD-bd_PCMH-like_sf"/>
</dbReference>
<evidence type="ECO:0000256" key="2">
    <source>
        <dbReference type="ARBA" id="ARBA00003921"/>
    </source>
</evidence>
<dbReference type="UniPathway" id="UPA00219"/>
<dbReference type="GO" id="GO:0008360">
    <property type="term" value="P:regulation of cell shape"/>
    <property type="evidence" value="ECO:0007669"/>
    <property type="project" value="UniProtKB-KW"/>
</dbReference>
<dbReference type="InterPro" id="IPR016169">
    <property type="entry name" value="FAD-bd_PCMH_sub2"/>
</dbReference>
<dbReference type="HAMAP" id="MF_00037">
    <property type="entry name" value="MurB"/>
    <property type="match status" value="1"/>
</dbReference>
<dbReference type="GO" id="GO:0009252">
    <property type="term" value="P:peptidoglycan biosynthetic process"/>
    <property type="evidence" value="ECO:0007669"/>
    <property type="project" value="UniProtKB-UniRule"/>
</dbReference>
<dbReference type="InterPro" id="IPR016166">
    <property type="entry name" value="FAD-bd_PCMH"/>
</dbReference>
<keyword evidence="12 17" id="KW-0573">Peptidoglycan synthesis</keyword>
<evidence type="ECO:0000256" key="14">
    <source>
        <dbReference type="ARBA" id="ARBA00023306"/>
    </source>
</evidence>
<evidence type="ECO:0000256" key="13">
    <source>
        <dbReference type="ARBA" id="ARBA00023002"/>
    </source>
</evidence>
<dbReference type="Pfam" id="PF02873">
    <property type="entry name" value="MurB_C"/>
    <property type="match status" value="1"/>
</dbReference>
<dbReference type="Pfam" id="PF01565">
    <property type="entry name" value="FAD_binding_4"/>
    <property type="match status" value="1"/>
</dbReference>
<comment type="subcellular location">
    <subcellularLocation>
        <location evidence="3 17">Cytoplasm</location>
    </subcellularLocation>
</comment>
<keyword evidence="7 17" id="KW-0132">Cell division</keyword>
<dbReference type="InterPro" id="IPR011601">
    <property type="entry name" value="MurB_C"/>
</dbReference>
<evidence type="ECO:0000256" key="15">
    <source>
        <dbReference type="ARBA" id="ARBA00023316"/>
    </source>
</evidence>
<evidence type="ECO:0000256" key="6">
    <source>
        <dbReference type="ARBA" id="ARBA00022490"/>
    </source>
</evidence>
<evidence type="ECO:0000256" key="4">
    <source>
        <dbReference type="ARBA" id="ARBA00004752"/>
    </source>
</evidence>